<accession>A0ABV7L271</accession>
<dbReference type="EMBL" id="JBHRTR010000028">
    <property type="protein sequence ID" value="MFC3228730.1"/>
    <property type="molecule type" value="Genomic_DNA"/>
</dbReference>
<dbReference type="RefSeq" id="WP_379902129.1">
    <property type="nucleotide sequence ID" value="NZ_JBHRTR010000028.1"/>
</dbReference>
<gene>
    <name evidence="5" type="primary">epmA</name>
    <name evidence="5" type="ORF">ACFOGJ_15910</name>
</gene>
<keyword evidence="1" id="KW-0436">Ligase</keyword>
<dbReference type="InterPro" id="IPR045864">
    <property type="entry name" value="aa-tRNA-synth_II/BPL/LPL"/>
</dbReference>
<dbReference type="NCBIfam" id="NF006828">
    <property type="entry name" value="PRK09350.1"/>
    <property type="match status" value="1"/>
</dbReference>
<sequence length="358" mass="39318">MAEADGPAMNGPAWWQPARHAARRGHLACRARVVKGLRAWFDAAGFVEVETPALQVSPGMEPHLQAFATELRRPDGAAAMRYLHTSPEFAMKKLLVAGEPRIFQIAHTFRNAEGSDLHHPEFTMLEWYRADADYRDIMADCEALLAAVAAAAGIGQWRHGGRACAADAGCERLTVADAFRRHAGIDLDPVWPAADGGRPRPAPLRALADAAGVRSDDGDDWDDLFFRIFLERVEPCLGVDRPTILYDYPAHMAALSRLKPDRPDIAERFELYICGLELANAFSELTDAAEQEARFLHDQAEKRRLYGDEVPIDRDFLAALAHGMPRAAGIALGVDRLAMLASGADRIDQVLWVPVAAP</sequence>
<evidence type="ECO:0000313" key="5">
    <source>
        <dbReference type="EMBL" id="MFC3228730.1"/>
    </source>
</evidence>
<dbReference type="PANTHER" id="PTHR42918">
    <property type="entry name" value="LYSYL-TRNA SYNTHETASE"/>
    <property type="match status" value="1"/>
</dbReference>
<dbReference type="Proteomes" id="UP001595528">
    <property type="component" value="Unassembled WGS sequence"/>
</dbReference>
<evidence type="ECO:0000256" key="1">
    <source>
        <dbReference type="ARBA" id="ARBA00022598"/>
    </source>
</evidence>
<dbReference type="PROSITE" id="PS50862">
    <property type="entry name" value="AA_TRNA_LIGASE_II"/>
    <property type="match status" value="1"/>
</dbReference>
<dbReference type="PRINTS" id="PR00982">
    <property type="entry name" value="TRNASYNTHLYS"/>
</dbReference>
<evidence type="ECO:0000313" key="6">
    <source>
        <dbReference type="Proteomes" id="UP001595528"/>
    </source>
</evidence>
<evidence type="ECO:0000259" key="4">
    <source>
        <dbReference type="PROSITE" id="PS50862"/>
    </source>
</evidence>
<keyword evidence="6" id="KW-1185">Reference proteome</keyword>
<dbReference type="Pfam" id="PF00152">
    <property type="entry name" value="tRNA-synt_2"/>
    <property type="match status" value="1"/>
</dbReference>
<name>A0ABV7L271_9PROT</name>
<dbReference type="InterPro" id="IPR006195">
    <property type="entry name" value="aa-tRNA-synth_II"/>
</dbReference>
<dbReference type="Gene3D" id="3.30.930.10">
    <property type="entry name" value="Bira Bifunctional Protein, Domain 2"/>
    <property type="match status" value="1"/>
</dbReference>
<comment type="caution">
    <text evidence="5">The sequence shown here is derived from an EMBL/GenBank/DDBJ whole genome shotgun (WGS) entry which is preliminary data.</text>
</comment>
<dbReference type="InterPro" id="IPR004364">
    <property type="entry name" value="Aa-tRNA-synt_II"/>
</dbReference>
<evidence type="ECO:0000256" key="3">
    <source>
        <dbReference type="ARBA" id="ARBA00022840"/>
    </source>
</evidence>
<proteinExistence type="predicted"/>
<dbReference type="SUPFAM" id="SSF55681">
    <property type="entry name" value="Class II aaRS and biotin synthetases"/>
    <property type="match status" value="1"/>
</dbReference>
<organism evidence="5 6">
    <name type="scientific">Marinibaculum pumilum</name>
    <dbReference type="NCBI Taxonomy" id="1766165"/>
    <lineage>
        <taxon>Bacteria</taxon>
        <taxon>Pseudomonadati</taxon>
        <taxon>Pseudomonadota</taxon>
        <taxon>Alphaproteobacteria</taxon>
        <taxon>Rhodospirillales</taxon>
        <taxon>Rhodospirillaceae</taxon>
        <taxon>Marinibaculum</taxon>
    </lineage>
</organism>
<dbReference type="PANTHER" id="PTHR42918:SF6">
    <property type="entry name" value="ELONGATION FACTOR P--(R)-BETA-LYSINE LIGASE"/>
    <property type="match status" value="1"/>
</dbReference>
<evidence type="ECO:0000256" key="2">
    <source>
        <dbReference type="ARBA" id="ARBA00022741"/>
    </source>
</evidence>
<protein>
    <submittedName>
        <fullName evidence="5">EF-P lysine aminoacylase EpmA</fullName>
    </submittedName>
</protein>
<reference evidence="6" key="1">
    <citation type="journal article" date="2019" name="Int. J. Syst. Evol. Microbiol.">
        <title>The Global Catalogue of Microorganisms (GCM) 10K type strain sequencing project: providing services to taxonomists for standard genome sequencing and annotation.</title>
        <authorList>
            <consortium name="The Broad Institute Genomics Platform"/>
            <consortium name="The Broad Institute Genome Sequencing Center for Infectious Disease"/>
            <person name="Wu L."/>
            <person name="Ma J."/>
        </authorList>
    </citation>
    <scope>NUCLEOTIDE SEQUENCE [LARGE SCALE GENOMIC DNA]</scope>
    <source>
        <strain evidence="6">KCTC 42964</strain>
    </source>
</reference>
<feature type="domain" description="Aminoacyl-transfer RNA synthetases class-II family profile" evidence="4">
    <location>
        <begin position="30"/>
        <end position="354"/>
    </location>
</feature>
<dbReference type="InterPro" id="IPR018149">
    <property type="entry name" value="Lys-tRNA-synth_II_C"/>
</dbReference>
<keyword evidence="2" id="KW-0547">Nucleotide-binding</keyword>
<dbReference type="InterPro" id="IPR004525">
    <property type="entry name" value="EpmA"/>
</dbReference>
<dbReference type="NCBIfam" id="TIGR00462">
    <property type="entry name" value="genX"/>
    <property type="match status" value="1"/>
</dbReference>
<keyword evidence="3" id="KW-0067">ATP-binding</keyword>